<evidence type="ECO:0000256" key="1">
    <source>
        <dbReference type="SAM" id="SignalP"/>
    </source>
</evidence>
<dbReference type="PROSITE" id="PS51257">
    <property type="entry name" value="PROKAR_LIPOPROTEIN"/>
    <property type="match status" value="1"/>
</dbReference>
<keyword evidence="3" id="KW-1185">Reference proteome</keyword>
<feature type="signal peptide" evidence="1">
    <location>
        <begin position="1"/>
        <end position="22"/>
    </location>
</feature>
<sequence length="194" mass="22329">MKKGLLLIAVLVFSLAILGCNAKIQEEEPVVAPNEEKPAAELSIDEVQEAYYKAVEAYGWFDMTTMPVDSTMKEIDGMIYNRVDHSSIKTYADLEEYLHSLFASDIVDRLLDPSFKRYRDIDGELYGILADRGSDIFKGDETLEIEKENDTKFVCIVEVELLDEDFKVTDYEAHEFAYELVDGQWVFTNFYMVR</sequence>
<protein>
    <submittedName>
        <fullName evidence="2">Uncharacterized protein</fullName>
    </submittedName>
</protein>
<dbReference type="AlphaFoldDB" id="A0A1E5FYP4"/>
<dbReference type="STRING" id="766136.BHF68_11320"/>
<dbReference type="OrthoDB" id="1840305at2"/>
<accession>A0A1E5FYP4</accession>
<name>A0A1E5FYP4_9FIRM</name>
<keyword evidence="1" id="KW-0732">Signal</keyword>
<dbReference type="InterPro" id="IPR053749">
    <property type="entry name" value="TA_system-associated_sf"/>
</dbReference>
<dbReference type="EMBL" id="MIJE01000035">
    <property type="protein sequence ID" value="OEF95689.1"/>
    <property type="molecule type" value="Genomic_DNA"/>
</dbReference>
<dbReference type="RefSeq" id="WP_069644255.1">
    <property type="nucleotide sequence ID" value="NZ_MIJE01000035.1"/>
</dbReference>
<proteinExistence type="predicted"/>
<organism evidence="2 3">
    <name type="scientific">Desulfuribacillus alkaliarsenatis</name>
    <dbReference type="NCBI Taxonomy" id="766136"/>
    <lineage>
        <taxon>Bacteria</taxon>
        <taxon>Bacillati</taxon>
        <taxon>Bacillota</taxon>
        <taxon>Desulfuribacillia</taxon>
        <taxon>Desulfuribacillales</taxon>
        <taxon>Desulfuribacillaceae</taxon>
        <taxon>Desulfuribacillus</taxon>
    </lineage>
</organism>
<feature type="chain" id="PRO_5039126717" evidence="1">
    <location>
        <begin position="23"/>
        <end position="194"/>
    </location>
</feature>
<evidence type="ECO:0000313" key="2">
    <source>
        <dbReference type="EMBL" id="OEF95689.1"/>
    </source>
</evidence>
<evidence type="ECO:0000313" key="3">
    <source>
        <dbReference type="Proteomes" id="UP000094296"/>
    </source>
</evidence>
<comment type="caution">
    <text evidence="2">The sequence shown here is derived from an EMBL/GenBank/DDBJ whole genome shotgun (WGS) entry which is preliminary data.</text>
</comment>
<dbReference type="Proteomes" id="UP000094296">
    <property type="component" value="Unassembled WGS sequence"/>
</dbReference>
<gene>
    <name evidence="2" type="ORF">BHF68_11320</name>
</gene>
<reference evidence="2 3" key="1">
    <citation type="submission" date="2016-09" db="EMBL/GenBank/DDBJ databases">
        <title>Draft genome sequence for the type strain of Desulfuribacillus alkaliarsenatis AHT28, an obligately anaerobic, sulfidogenic bacterium isolated from Russian soda lake sediments.</title>
        <authorList>
            <person name="Abin C.A."/>
            <person name="Hollibaugh J.T."/>
        </authorList>
    </citation>
    <scope>NUCLEOTIDE SEQUENCE [LARGE SCALE GENOMIC DNA]</scope>
    <source>
        <strain evidence="2 3">AHT28</strain>
    </source>
</reference>
<dbReference type="Gene3D" id="3.10.450.420">
    <property type="match status" value="1"/>
</dbReference>